<dbReference type="InterPro" id="IPR010935">
    <property type="entry name" value="SMC_hinge"/>
</dbReference>
<comment type="domain">
    <text evidence="6">Contains large globular domains required for ATP hydrolysis at each terminus and a third globular domain forming a flexible hinge near the middle of the molecule. These domains are separated by coiled-coil structures.</text>
</comment>
<dbReference type="GO" id="GO:0003677">
    <property type="term" value="F:DNA binding"/>
    <property type="evidence" value="ECO:0007669"/>
    <property type="project" value="UniProtKB-UniRule"/>
</dbReference>
<dbReference type="PANTHER" id="PTHR43977">
    <property type="entry name" value="STRUCTURAL MAINTENANCE OF CHROMOSOMES PROTEIN 3"/>
    <property type="match status" value="1"/>
</dbReference>
<dbReference type="GO" id="GO:0005694">
    <property type="term" value="C:chromosome"/>
    <property type="evidence" value="ECO:0007669"/>
    <property type="project" value="InterPro"/>
</dbReference>
<feature type="domain" description="SMC hinge" evidence="7">
    <location>
        <begin position="521"/>
        <end position="620"/>
    </location>
</feature>
<name>A0A222FM88_9GAMM</name>
<dbReference type="InterPro" id="IPR036277">
    <property type="entry name" value="SMC_hinge_sf"/>
</dbReference>
<evidence type="ECO:0000256" key="3">
    <source>
        <dbReference type="ARBA" id="ARBA00022840"/>
    </source>
</evidence>
<dbReference type="KEGG" id="bsan:CHH28_13550"/>
<dbReference type="Gene3D" id="3.40.50.300">
    <property type="entry name" value="P-loop containing nucleotide triphosphate hydrolases"/>
    <property type="match status" value="2"/>
</dbReference>
<dbReference type="SUPFAM" id="SSF52540">
    <property type="entry name" value="P-loop containing nucleoside triphosphate hydrolases"/>
    <property type="match status" value="2"/>
</dbReference>
<dbReference type="InterPro" id="IPR027417">
    <property type="entry name" value="P-loop_NTPase"/>
</dbReference>
<gene>
    <name evidence="6 8" type="primary">smc</name>
    <name evidence="8" type="ORF">CHH28_13550</name>
</gene>
<keyword evidence="3 6" id="KW-0067">ATP-binding</keyword>
<dbReference type="GO" id="GO:0005737">
    <property type="term" value="C:cytoplasm"/>
    <property type="evidence" value="ECO:0007669"/>
    <property type="project" value="UniProtKB-SubCell"/>
</dbReference>
<dbReference type="GO" id="GO:0007062">
    <property type="term" value="P:sister chromatid cohesion"/>
    <property type="evidence" value="ECO:0007669"/>
    <property type="project" value="InterPro"/>
</dbReference>
<evidence type="ECO:0000259" key="7">
    <source>
        <dbReference type="SMART" id="SM00968"/>
    </source>
</evidence>
<dbReference type="NCBIfam" id="TIGR02168">
    <property type="entry name" value="SMC_prok_B"/>
    <property type="match status" value="1"/>
</dbReference>
<sequence length="1167" mass="133578">MRLKAIKLAGFKSFVDPTSVPFTTNMTGIVGPNGCGKSNTIDAVRWVMGESSAKYLRGDAMTDVIFNGSSERKPVGKCSVDLIFDNSEGKLRGEYAKYNEVAVRRQVTRDGQSTYYLNGTKCRRKDVTDLFLGTGLGPRSYAIIEQGMISRLIEAKPEELRVYVEEAAGISRYKERRRETENRMRRTQENLERLSDIREELERQLAHLQRQAQAAEKYKDLKAQEREKKAQLQALQWQTLDNDYRQREQQIGQLQVTFESHMAAQRSADADIEALRLQHGDKTEAFNQAQTRFYEVGAQIARQEQKVEHQSQMSLQLDRELADAERSLLEAQKELEQDQLQLEDVSEKRMALEPELELLEAAEEEASEALMLAEEGQRQWQDDWDQFTQRASEPTRQAEVAQTRIQNTEQQLQRLQQRRGKLQDEQHQLEHNPELEEIQLLQEQCSEQELHSEALQEQVDELQAQLQQGEQALEQRRQQLQQQRQQLQQHLNRQTTLQALQSAALGEGSESVSHWLESHQLARNPRLAEQLHVEAGWEKAVETVLGDYLQAVVLDDLDPVQHWLDSLSDGQLALSCASVGSEPAAAAQDLLSKVRSERDVSSLLHGVQVADDLAAALNRRSQLAAGQSIVTPDGIWIGRDWLRVNRQRGDEGGMLARQQELEQLAEQIEELDIDVEEAEVDLDSDQLKLRGQQQQRENAQRELQQASQKLIALRSQLAGKQARAEQFDVRRRQLQSELEEISEQQELEREQLELLREQWQEAMAAVDEDTDQREQLQLRREQVQSQLQQARGQAGQHKDRRHQLQLQLQGLNTSEDSLKQAIERLASQLQTLRQRRETIIEQQSRDHSADLTELKAQLDEMLEQRVDAEEQMQQRRKELEQVDTRLRELEQQRSDAEKHALEVRNALEKVRMECQALDIRRQALVEQLKESGLTLHEVMQAMPEQADAEQWQQELQRIAERIQRLGAINLAAIEEYQTQSERKRYLDEQNADLEKALATLEGAIHKIDRETRTRFKETFDHINSGLAELFPKVFGGGHASLELTGDDLLNTGVAIMARPPGKKNSTIHLLSGGEKALTAIALVFSIFQLNPAPFCMLDEVDAPLDDANVGRYARLVKAMSDKVQFIYITHNKIAMEMADQLMGVTMQEPGVSRLVSVDVEEAAEMID</sequence>
<dbReference type="SUPFAM" id="SSF75553">
    <property type="entry name" value="Smc hinge domain"/>
    <property type="match status" value="1"/>
</dbReference>
<evidence type="ECO:0000313" key="8">
    <source>
        <dbReference type="EMBL" id="ASP39634.1"/>
    </source>
</evidence>
<keyword evidence="2 6" id="KW-0547">Nucleotide-binding</keyword>
<evidence type="ECO:0000256" key="2">
    <source>
        <dbReference type="ARBA" id="ARBA00022741"/>
    </source>
</evidence>
<dbReference type="InterPro" id="IPR003395">
    <property type="entry name" value="RecF/RecN/SMC_N"/>
</dbReference>
<keyword evidence="5 6" id="KW-0238">DNA-binding</keyword>
<comment type="subcellular location">
    <subcellularLocation>
        <location evidence="6">Cytoplasm</location>
    </subcellularLocation>
</comment>
<reference evidence="8 9" key="1">
    <citation type="submission" date="2017-07" db="EMBL/GenBank/DDBJ databases">
        <title>Annotated genome sequence of Bacterioplanes sanyensis isolated from Red Sea.</title>
        <authorList>
            <person name="Rehman Z.U."/>
        </authorList>
    </citation>
    <scope>NUCLEOTIDE SEQUENCE [LARGE SCALE GENOMIC DNA]</scope>
    <source>
        <strain evidence="8 9">NV9</strain>
    </source>
</reference>
<dbReference type="EMBL" id="CP022530">
    <property type="protein sequence ID" value="ASP39634.1"/>
    <property type="molecule type" value="Genomic_DNA"/>
</dbReference>
<feature type="binding site" evidence="6">
    <location>
        <begin position="32"/>
        <end position="39"/>
    </location>
    <ligand>
        <name>ATP</name>
        <dbReference type="ChEBI" id="CHEBI:30616"/>
    </ligand>
</feature>
<dbReference type="GO" id="GO:0005524">
    <property type="term" value="F:ATP binding"/>
    <property type="evidence" value="ECO:0007669"/>
    <property type="project" value="UniProtKB-UniRule"/>
</dbReference>
<evidence type="ECO:0000256" key="6">
    <source>
        <dbReference type="HAMAP-Rule" id="MF_01894"/>
    </source>
</evidence>
<accession>A0A222FM88</accession>
<feature type="coiled-coil region" evidence="6">
    <location>
        <begin position="314"/>
        <end position="500"/>
    </location>
</feature>
<dbReference type="CDD" id="cd03278">
    <property type="entry name" value="ABC_SMC_barmotin"/>
    <property type="match status" value="2"/>
</dbReference>
<proteinExistence type="inferred from homology"/>
<protein>
    <recommendedName>
        <fullName evidence="6">Chromosome partition protein Smc</fullName>
    </recommendedName>
</protein>
<dbReference type="GO" id="GO:0007059">
    <property type="term" value="P:chromosome segregation"/>
    <property type="evidence" value="ECO:0007669"/>
    <property type="project" value="UniProtKB-UniRule"/>
</dbReference>
<dbReference type="OrthoDB" id="9808768at2"/>
<keyword evidence="1 6" id="KW-0963">Cytoplasm</keyword>
<feature type="coiled-coil region" evidence="6">
    <location>
        <begin position="170"/>
        <end position="238"/>
    </location>
</feature>
<dbReference type="Proteomes" id="UP000202440">
    <property type="component" value="Chromosome"/>
</dbReference>
<comment type="similarity">
    <text evidence="6">Belongs to the SMC family.</text>
</comment>
<dbReference type="Gene3D" id="1.20.1060.20">
    <property type="match status" value="1"/>
</dbReference>
<organism evidence="8 9">
    <name type="scientific">Bacterioplanes sanyensis</name>
    <dbReference type="NCBI Taxonomy" id="1249553"/>
    <lineage>
        <taxon>Bacteria</taxon>
        <taxon>Pseudomonadati</taxon>
        <taxon>Pseudomonadota</taxon>
        <taxon>Gammaproteobacteria</taxon>
        <taxon>Oceanospirillales</taxon>
        <taxon>Oceanospirillaceae</taxon>
        <taxon>Bacterioplanes</taxon>
    </lineage>
</organism>
<evidence type="ECO:0000313" key="9">
    <source>
        <dbReference type="Proteomes" id="UP000202440"/>
    </source>
</evidence>
<dbReference type="GO" id="GO:0006260">
    <property type="term" value="P:DNA replication"/>
    <property type="evidence" value="ECO:0007669"/>
    <property type="project" value="UniProtKB-UniRule"/>
</dbReference>
<dbReference type="RefSeq" id="WP_094060809.1">
    <property type="nucleotide sequence ID" value="NZ_CP022530.1"/>
</dbReference>
<dbReference type="InterPro" id="IPR011890">
    <property type="entry name" value="SMC_prok"/>
</dbReference>
<keyword evidence="9" id="KW-1185">Reference proteome</keyword>
<evidence type="ECO:0000256" key="4">
    <source>
        <dbReference type="ARBA" id="ARBA00023054"/>
    </source>
</evidence>
<evidence type="ECO:0000256" key="5">
    <source>
        <dbReference type="ARBA" id="ARBA00023125"/>
    </source>
</evidence>
<dbReference type="GO" id="GO:0030261">
    <property type="term" value="P:chromosome condensation"/>
    <property type="evidence" value="ECO:0007669"/>
    <property type="project" value="InterPro"/>
</dbReference>
<dbReference type="InterPro" id="IPR024704">
    <property type="entry name" value="SMC"/>
</dbReference>
<dbReference type="SMART" id="SM00968">
    <property type="entry name" value="SMC_hinge"/>
    <property type="match status" value="1"/>
</dbReference>
<dbReference type="Pfam" id="PF02463">
    <property type="entry name" value="SMC_N"/>
    <property type="match status" value="2"/>
</dbReference>
<evidence type="ECO:0000256" key="1">
    <source>
        <dbReference type="ARBA" id="ARBA00022490"/>
    </source>
</evidence>
<comment type="subunit">
    <text evidence="6">Homodimer.</text>
</comment>
<feature type="coiled-coil region" evidence="6">
    <location>
        <begin position="654"/>
        <end position="1010"/>
    </location>
</feature>
<comment type="function">
    <text evidence="6">Required for chromosome condensation and partitioning.</text>
</comment>
<dbReference type="AlphaFoldDB" id="A0A222FM88"/>
<dbReference type="HAMAP" id="MF_01894">
    <property type="entry name" value="Smc_prok"/>
    <property type="match status" value="1"/>
</dbReference>
<keyword evidence="4 6" id="KW-0175">Coiled coil</keyword>
<dbReference type="GO" id="GO:0016887">
    <property type="term" value="F:ATP hydrolysis activity"/>
    <property type="evidence" value="ECO:0007669"/>
    <property type="project" value="InterPro"/>
</dbReference>
<dbReference type="PIRSF" id="PIRSF005719">
    <property type="entry name" value="SMC"/>
    <property type="match status" value="1"/>
</dbReference>